<evidence type="ECO:0000313" key="1">
    <source>
        <dbReference type="EMBL" id="MFD1140985.1"/>
    </source>
</evidence>
<proteinExistence type="predicted"/>
<dbReference type="RefSeq" id="WP_379884100.1">
    <property type="nucleotide sequence ID" value="NZ_JBHTLP010000004.1"/>
</dbReference>
<name>A0ABW3Q8E1_9BACT</name>
<protein>
    <submittedName>
        <fullName evidence="1">Uncharacterized protein</fullName>
    </submittedName>
</protein>
<dbReference type="EMBL" id="JBHTLP010000004">
    <property type="protein sequence ID" value="MFD1140985.1"/>
    <property type="molecule type" value="Genomic_DNA"/>
</dbReference>
<keyword evidence="2" id="KW-1185">Reference proteome</keyword>
<sequence length="103" mass="11423">MMTTLEKIVERLNSLIAQDSSIGATNRRIQQVEQDATGKITVSFADFEVFIVEFGDQLAMHLPILYDVDAKPIDDAREVAVDLVGLLQQETAGRTFEVVLIEA</sequence>
<accession>A0ABW3Q8E1</accession>
<dbReference type="Proteomes" id="UP001597116">
    <property type="component" value="Unassembled WGS sequence"/>
</dbReference>
<comment type="caution">
    <text evidence="1">The sequence shown here is derived from an EMBL/GenBank/DDBJ whole genome shotgun (WGS) entry which is preliminary data.</text>
</comment>
<reference evidence="2" key="1">
    <citation type="journal article" date="2019" name="Int. J. Syst. Evol. Microbiol.">
        <title>The Global Catalogue of Microorganisms (GCM) 10K type strain sequencing project: providing services to taxonomists for standard genome sequencing and annotation.</title>
        <authorList>
            <consortium name="The Broad Institute Genomics Platform"/>
            <consortium name="The Broad Institute Genome Sequencing Center for Infectious Disease"/>
            <person name="Wu L."/>
            <person name="Ma J."/>
        </authorList>
    </citation>
    <scope>NUCLEOTIDE SEQUENCE [LARGE SCALE GENOMIC DNA]</scope>
    <source>
        <strain evidence="2">CCUG 55608</strain>
    </source>
</reference>
<evidence type="ECO:0000313" key="2">
    <source>
        <dbReference type="Proteomes" id="UP001597116"/>
    </source>
</evidence>
<organism evidence="1 2">
    <name type="scientific">Larkinella insperata</name>
    <dbReference type="NCBI Taxonomy" id="332158"/>
    <lineage>
        <taxon>Bacteria</taxon>
        <taxon>Pseudomonadati</taxon>
        <taxon>Bacteroidota</taxon>
        <taxon>Cytophagia</taxon>
        <taxon>Cytophagales</taxon>
        <taxon>Spirosomataceae</taxon>
        <taxon>Larkinella</taxon>
    </lineage>
</organism>
<gene>
    <name evidence="1" type="ORF">ACFQ4C_07690</name>
</gene>